<evidence type="ECO:0000313" key="4">
    <source>
        <dbReference type="Proteomes" id="UP000192368"/>
    </source>
</evidence>
<evidence type="ECO:0000259" key="1">
    <source>
        <dbReference type="Pfam" id="PF00534"/>
    </source>
</evidence>
<dbReference type="SUPFAM" id="SSF53756">
    <property type="entry name" value="UDP-Glycosyltransferase/glycogen phosphorylase"/>
    <property type="match status" value="1"/>
</dbReference>
<dbReference type="AlphaFoldDB" id="A0A1W1VDB2"/>
<protein>
    <submittedName>
        <fullName evidence="3">1,2-diacylglycerol-3-alpha-glucose alpha-1,2-glucosyltransferase</fullName>
    </submittedName>
</protein>
<dbReference type="InterPro" id="IPR050194">
    <property type="entry name" value="Glycosyltransferase_grp1"/>
</dbReference>
<feature type="domain" description="Glycosyl transferase family 1" evidence="1">
    <location>
        <begin position="156"/>
        <end position="297"/>
    </location>
</feature>
<dbReference type="PANTHER" id="PTHR45947:SF3">
    <property type="entry name" value="SULFOQUINOVOSYL TRANSFERASE SQD2"/>
    <property type="match status" value="1"/>
</dbReference>
<dbReference type="GO" id="GO:0016757">
    <property type="term" value="F:glycosyltransferase activity"/>
    <property type="evidence" value="ECO:0007669"/>
    <property type="project" value="InterPro"/>
</dbReference>
<dbReference type="Pfam" id="PF13439">
    <property type="entry name" value="Glyco_transf_4"/>
    <property type="match status" value="1"/>
</dbReference>
<dbReference type="OrthoDB" id="179766at2"/>
<accession>A0A1W1VDB2</accession>
<keyword evidence="3" id="KW-0808">Transferase</keyword>
<dbReference type="RefSeq" id="WP_084231302.1">
    <property type="nucleotide sequence ID" value="NZ_FWWR01000011.1"/>
</dbReference>
<dbReference type="Gene3D" id="3.40.50.2000">
    <property type="entry name" value="Glycogen Phosphorylase B"/>
    <property type="match status" value="2"/>
</dbReference>
<feature type="domain" description="Glycosyltransferase subfamily 4-like N-terminal" evidence="2">
    <location>
        <begin position="42"/>
        <end position="139"/>
    </location>
</feature>
<gene>
    <name evidence="3" type="ORF">SAMN00017477_1768</name>
</gene>
<reference evidence="4" key="1">
    <citation type="submission" date="2017-04" db="EMBL/GenBank/DDBJ databases">
        <authorList>
            <person name="Varghese N."/>
            <person name="Submissions S."/>
        </authorList>
    </citation>
    <scope>NUCLEOTIDE SEQUENCE [LARGE SCALE GENOMIC DNA]</scope>
    <source>
        <strain evidence="4">DSM 20463</strain>
    </source>
</reference>
<proteinExistence type="predicted"/>
<dbReference type="PANTHER" id="PTHR45947">
    <property type="entry name" value="SULFOQUINOVOSYL TRANSFERASE SQD2"/>
    <property type="match status" value="1"/>
</dbReference>
<dbReference type="EMBL" id="FWWR01000011">
    <property type="protein sequence ID" value="SMB91203.1"/>
    <property type="molecule type" value="Genomic_DNA"/>
</dbReference>
<dbReference type="InterPro" id="IPR028098">
    <property type="entry name" value="Glyco_trans_4-like_N"/>
</dbReference>
<keyword evidence="4" id="KW-1185">Reference proteome</keyword>
<organism evidence="3 4">
    <name type="scientific">Peptoniphilus asaccharolyticus DSM 20463</name>
    <dbReference type="NCBI Taxonomy" id="573058"/>
    <lineage>
        <taxon>Bacteria</taxon>
        <taxon>Bacillati</taxon>
        <taxon>Bacillota</taxon>
        <taxon>Tissierellia</taxon>
        <taxon>Tissierellales</taxon>
        <taxon>Peptoniphilaceae</taxon>
        <taxon>Peptoniphilus</taxon>
    </lineage>
</organism>
<sequence length="333" mass="38634">MKVLLYKEDYDVVKDSGIGKAIKHQETALKEARVDYTTDVKDNYDIVHINTVFPKSYRFTKKCRDRGIPVVYHAHSTEEDFKNSFMFSNQLAPFFKKWLIKCYNSSDLILTPTQYSKNLLEKYNLKSPIEVISNGIDLDFWKSKPEDRNVFDEKYKTLGKKVIVSVGLYIKRKGILDFVELAKRLPEYEFIWFGYTDHRLLPPEIKKAVNSKLPNLQFPGYVSSDELRLAYSASDLYFFPTYEETEGIVLLEALATKAEVLIRDIEIYGDLKDGLELYKADGVDDFEIKIRKILEGELPDTSEQGYKFVEDKDIKSVGIKLRKLYEGVLSVRS</sequence>
<dbReference type="Proteomes" id="UP000192368">
    <property type="component" value="Unassembled WGS sequence"/>
</dbReference>
<dbReference type="STRING" id="573058.SAMN00017477_1768"/>
<evidence type="ECO:0000259" key="2">
    <source>
        <dbReference type="Pfam" id="PF13439"/>
    </source>
</evidence>
<dbReference type="Pfam" id="PF00534">
    <property type="entry name" value="Glycos_transf_1"/>
    <property type="match status" value="1"/>
</dbReference>
<name>A0A1W1VDB2_PEPAS</name>
<dbReference type="InterPro" id="IPR001296">
    <property type="entry name" value="Glyco_trans_1"/>
</dbReference>
<evidence type="ECO:0000313" key="3">
    <source>
        <dbReference type="EMBL" id="SMB91203.1"/>
    </source>
</evidence>